<organism evidence="1 2">
    <name type="scientific">Acidianus manzaensis</name>
    <dbReference type="NCBI Taxonomy" id="282676"/>
    <lineage>
        <taxon>Archaea</taxon>
        <taxon>Thermoproteota</taxon>
        <taxon>Thermoprotei</taxon>
        <taxon>Sulfolobales</taxon>
        <taxon>Sulfolobaceae</taxon>
        <taxon>Acidianus</taxon>
    </lineage>
</organism>
<evidence type="ECO:0008006" key="3">
    <source>
        <dbReference type="Google" id="ProtNLM"/>
    </source>
</evidence>
<proteinExistence type="predicted"/>
<evidence type="ECO:0000313" key="2">
    <source>
        <dbReference type="Proteomes" id="UP000193404"/>
    </source>
</evidence>
<name>A0A1W6K0M0_9CREN</name>
<sequence length="223" mass="25086">MQLLVELHPKSKIEKIKKEIEDLSQFDGYDIPDLPLGIPSVLPVSIASLARDKFEDKRIIINQRLLDVNELYVHGLSITAKAFNLEIAFTKGDKPKIGKEVGYLSSEDAVSIAKQYNIRSGMMLSLRKSKIEVQSRLEFTNADFFLGLNFSNVEELKSLVNMEKIIPYIIIKTERNKDILASISQPSISIEKVKNVITELEDIGVKSVLLSSPKDLDALRKIS</sequence>
<protein>
    <recommendedName>
        <fullName evidence="3">5,10-methylenetetrahydrofolate reductase</fullName>
    </recommendedName>
</protein>
<gene>
    <name evidence="1" type="ORF">B6F84_08605</name>
</gene>
<keyword evidence="2" id="KW-1185">Reference proteome</keyword>
<dbReference type="PANTHER" id="PTHR38755">
    <property type="entry name" value="5,10-METHYLENETETRAHYDROFOLATE REDUCTASE"/>
    <property type="match status" value="1"/>
</dbReference>
<reference evidence="1 2" key="1">
    <citation type="submission" date="2017-03" db="EMBL/GenBank/DDBJ databases">
        <title>Sulfur activation and transportation mechanism of thermophilic Archaea Acidianus manzaensis YN-25.</title>
        <authorList>
            <person name="Ma Y."/>
            <person name="Yang Y."/>
            <person name="Xia J."/>
        </authorList>
    </citation>
    <scope>NUCLEOTIDE SEQUENCE [LARGE SCALE GENOMIC DNA]</scope>
    <source>
        <strain evidence="1 2">YN-25</strain>
    </source>
</reference>
<dbReference type="KEGG" id="aman:B6F84_08605"/>
<dbReference type="GeneID" id="41590972"/>
<dbReference type="EMBL" id="CP020477">
    <property type="protein sequence ID" value="ARM76076.1"/>
    <property type="molecule type" value="Genomic_DNA"/>
</dbReference>
<dbReference type="AlphaFoldDB" id="A0A1W6K0M0"/>
<evidence type="ECO:0000313" key="1">
    <source>
        <dbReference type="EMBL" id="ARM76076.1"/>
    </source>
</evidence>
<dbReference type="OrthoDB" id="28177at2157"/>
<dbReference type="PANTHER" id="PTHR38755:SF1">
    <property type="entry name" value="METHYLENE-TETRAHYDROFOLATE REDUCTASE C-TERMINAL DOMAIN-CONTAINING PROTEIN"/>
    <property type="match status" value="1"/>
</dbReference>
<dbReference type="Proteomes" id="UP000193404">
    <property type="component" value="Chromosome"/>
</dbReference>
<dbReference type="STRING" id="282676.B6F84_08605"/>
<accession>A0A1W6K0M0</accession>
<dbReference type="RefSeq" id="WP_148691858.1">
    <property type="nucleotide sequence ID" value="NZ_CP020477.1"/>
</dbReference>